<dbReference type="PANTHER" id="PTHR46577:SF1">
    <property type="entry name" value="HTH-TYPE TRANSCRIPTIONAL REGULATORY PROTEIN GABR"/>
    <property type="match status" value="1"/>
</dbReference>
<dbReference type="SUPFAM" id="SSF46785">
    <property type="entry name" value="Winged helix' DNA-binding domain"/>
    <property type="match status" value="1"/>
</dbReference>
<protein>
    <submittedName>
        <fullName evidence="7">PLP-dependent aminotransferase family protein</fullName>
    </submittedName>
</protein>
<dbReference type="PANTHER" id="PTHR46577">
    <property type="entry name" value="HTH-TYPE TRANSCRIPTIONAL REGULATORY PROTEIN GABR"/>
    <property type="match status" value="1"/>
</dbReference>
<dbReference type="GO" id="GO:0008483">
    <property type="term" value="F:transaminase activity"/>
    <property type="evidence" value="ECO:0007669"/>
    <property type="project" value="UniProtKB-KW"/>
</dbReference>
<dbReference type="Pfam" id="PF00155">
    <property type="entry name" value="Aminotran_1_2"/>
    <property type="match status" value="1"/>
</dbReference>
<comment type="caution">
    <text evidence="7">The sequence shown here is derived from an EMBL/GenBank/DDBJ whole genome shotgun (WGS) entry which is preliminary data.</text>
</comment>
<evidence type="ECO:0000256" key="1">
    <source>
        <dbReference type="ARBA" id="ARBA00005384"/>
    </source>
</evidence>
<evidence type="ECO:0000256" key="4">
    <source>
        <dbReference type="ARBA" id="ARBA00023125"/>
    </source>
</evidence>
<dbReference type="InterPro" id="IPR015421">
    <property type="entry name" value="PyrdxlP-dep_Trfase_major"/>
</dbReference>
<dbReference type="InterPro" id="IPR051446">
    <property type="entry name" value="HTH_trans_reg/aminotransferase"/>
</dbReference>
<keyword evidence="7" id="KW-0032">Aminotransferase</keyword>
<feature type="domain" description="HTH gntR-type" evidence="6">
    <location>
        <begin position="21"/>
        <end position="89"/>
    </location>
</feature>
<proteinExistence type="inferred from homology"/>
<keyword evidence="4" id="KW-0238">DNA-binding</keyword>
<keyword evidence="3" id="KW-0805">Transcription regulation</keyword>
<dbReference type="PRINTS" id="PR00035">
    <property type="entry name" value="HTHGNTR"/>
</dbReference>
<gene>
    <name evidence="7" type="ORF">AACH11_08340</name>
</gene>
<keyword evidence="2" id="KW-0663">Pyridoxal phosphate</keyword>
<dbReference type="InterPro" id="IPR036388">
    <property type="entry name" value="WH-like_DNA-bd_sf"/>
</dbReference>
<dbReference type="RefSeq" id="WP_341373754.1">
    <property type="nucleotide sequence ID" value="NZ_JBBUTF010000006.1"/>
</dbReference>
<accession>A0ABU9B878</accession>
<evidence type="ECO:0000256" key="3">
    <source>
        <dbReference type="ARBA" id="ARBA00023015"/>
    </source>
</evidence>
<sequence>MASVPPDRPATSRPLDAPARTPLQAQIVARFTALITSGRLPAGARVPSLRTLATELGVARGTVQAAYDRLVGEGLLEARGPAGTFVAAVTTGSAPARTQALRASPSAAPDADPLLDLDAPHPPALRMGLPALDAFPRKLWSRLVGRQARAMGTAALLKPEPAGLPRLREAIAVHLHRARGVAAQAGQVFIVPGYEAGLALTVAALLRAGDTAVVECPGFPPTPRLLGRLGLQVVHAPVDGEGLQVGPVRQQAPGARLVVVTPTHQSPGGMALTLARRRALLDWAAHDGPWIVEDDYDGEYHFRGPPLPALKSLDRDGRVIHAGTFSKVLFPGLRLAYVVVPPACVPAFEAAARTTAHGGCPSLTQAVVADFIEQGHLGRHVRRMRTLYAQRRAWLAEALAPLAPRGVRTVLGDGGMHLLIELPAGSDDRACARRAQAAGLGVLPLSAWRGQGTGPPALLAGFTNITSATVARQLVEGLGVAIG</sequence>
<dbReference type="Pfam" id="PF00392">
    <property type="entry name" value="GntR"/>
    <property type="match status" value="1"/>
</dbReference>
<dbReference type="Gene3D" id="1.10.10.10">
    <property type="entry name" value="Winged helix-like DNA-binding domain superfamily/Winged helix DNA-binding domain"/>
    <property type="match status" value="1"/>
</dbReference>
<comment type="similarity">
    <text evidence="1">In the C-terminal section; belongs to the class-I pyridoxal-phosphate-dependent aminotransferase family.</text>
</comment>
<dbReference type="InterPro" id="IPR004839">
    <property type="entry name" value="Aminotransferase_I/II_large"/>
</dbReference>
<evidence type="ECO:0000256" key="2">
    <source>
        <dbReference type="ARBA" id="ARBA00022898"/>
    </source>
</evidence>
<dbReference type="PROSITE" id="PS50949">
    <property type="entry name" value="HTH_GNTR"/>
    <property type="match status" value="1"/>
</dbReference>
<evidence type="ECO:0000259" key="6">
    <source>
        <dbReference type="PROSITE" id="PS50949"/>
    </source>
</evidence>
<dbReference type="CDD" id="cd07377">
    <property type="entry name" value="WHTH_GntR"/>
    <property type="match status" value="1"/>
</dbReference>
<keyword evidence="5" id="KW-0804">Transcription</keyword>
<reference evidence="7 8" key="1">
    <citation type="submission" date="2024-04" db="EMBL/GenBank/DDBJ databases">
        <title>Novel species of the genus Ideonella isolated from streams.</title>
        <authorList>
            <person name="Lu H."/>
        </authorList>
    </citation>
    <scope>NUCLEOTIDE SEQUENCE [LARGE SCALE GENOMIC DNA]</scope>
    <source>
        <strain evidence="7 8">BYS139W</strain>
    </source>
</reference>
<evidence type="ECO:0000313" key="8">
    <source>
        <dbReference type="Proteomes" id="UP001368500"/>
    </source>
</evidence>
<dbReference type="InterPro" id="IPR015424">
    <property type="entry name" value="PyrdxlP-dep_Trfase"/>
</dbReference>
<organism evidence="7 8">
    <name type="scientific">Pseudaquabacterium rugosum</name>
    <dbReference type="NCBI Taxonomy" id="2984194"/>
    <lineage>
        <taxon>Bacteria</taxon>
        <taxon>Pseudomonadati</taxon>
        <taxon>Pseudomonadota</taxon>
        <taxon>Betaproteobacteria</taxon>
        <taxon>Burkholderiales</taxon>
        <taxon>Sphaerotilaceae</taxon>
        <taxon>Pseudaquabacterium</taxon>
    </lineage>
</organism>
<dbReference type="EMBL" id="JBBUTF010000006">
    <property type="protein sequence ID" value="MEK8025969.1"/>
    <property type="molecule type" value="Genomic_DNA"/>
</dbReference>
<name>A0ABU9B878_9BURK</name>
<dbReference type="SUPFAM" id="SSF53383">
    <property type="entry name" value="PLP-dependent transferases"/>
    <property type="match status" value="1"/>
</dbReference>
<dbReference type="Proteomes" id="UP001368500">
    <property type="component" value="Unassembled WGS sequence"/>
</dbReference>
<dbReference type="InterPro" id="IPR000524">
    <property type="entry name" value="Tscrpt_reg_HTH_GntR"/>
</dbReference>
<dbReference type="SMART" id="SM00345">
    <property type="entry name" value="HTH_GNTR"/>
    <property type="match status" value="1"/>
</dbReference>
<dbReference type="Gene3D" id="3.40.640.10">
    <property type="entry name" value="Type I PLP-dependent aspartate aminotransferase-like (Major domain)"/>
    <property type="match status" value="1"/>
</dbReference>
<evidence type="ECO:0000256" key="5">
    <source>
        <dbReference type="ARBA" id="ARBA00023163"/>
    </source>
</evidence>
<evidence type="ECO:0000313" key="7">
    <source>
        <dbReference type="EMBL" id="MEK8025969.1"/>
    </source>
</evidence>
<dbReference type="CDD" id="cd00609">
    <property type="entry name" value="AAT_like"/>
    <property type="match status" value="1"/>
</dbReference>
<keyword evidence="7" id="KW-0808">Transferase</keyword>
<keyword evidence="8" id="KW-1185">Reference proteome</keyword>
<dbReference type="InterPro" id="IPR036390">
    <property type="entry name" value="WH_DNA-bd_sf"/>
</dbReference>